<gene>
    <name evidence="9" type="primary">LOC103591809</name>
</gene>
<evidence type="ECO:0000313" key="9">
    <source>
        <dbReference type="RefSeq" id="XP_008572560.1"/>
    </source>
</evidence>
<evidence type="ECO:0000256" key="7">
    <source>
        <dbReference type="SAM" id="Phobius"/>
    </source>
</evidence>
<reference evidence="9" key="1">
    <citation type="submission" date="2025-08" db="UniProtKB">
        <authorList>
            <consortium name="RefSeq"/>
        </authorList>
    </citation>
    <scope>IDENTIFICATION</scope>
</reference>
<dbReference type="InterPro" id="IPR050516">
    <property type="entry name" value="Olfactory_GPCR"/>
</dbReference>
<keyword evidence="2" id="KW-1003">Cell membrane</keyword>
<dbReference type="RefSeq" id="XP_008572560.1">
    <property type="nucleotide sequence ID" value="XM_008574338.1"/>
</dbReference>
<evidence type="ECO:0000256" key="1">
    <source>
        <dbReference type="ARBA" id="ARBA00004651"/>
    </source>
</evidence>
<comment type="subcellular location">
    <subcellularLocation>
        <location evidence="1">Cell membrane</location>
        <topology evidence="1">Multi-pass membrane protein</topology>
    </subcellularLocation>
</comment>
<keyword evidence="7" id="KW-0812">Transmembrane</keyword>
<feature type="transmembrane region" description="Helical" evidence="7">
    <location>
        <begin position="20"/>
        <end position="38"/>
    </location>
</feature>
<accession>A0ABM0QW19</accession>
<evidence type="ECO:0000256" key="3">
    <source>
        <dbReference type="ARBA" id="ARBA00022606"/>
    </source>
</evidence>
<keyword evidence="7" id="KW-0472">Membrane</keyword>
<dbReference type="Proteomes" id="UP000694923">
    <property type="component" value="Unplaced"/>
</dbReference>
<keyword evidence="7" id="KW-1133">Transmembrane helix</keyword>
<feature type="transmembrane region" description="Helical" evidence="7">
    <location>
        <begin position="58"/>
        <end position="76"/>
    </location>
</feature>
<proteinExistence type="predicted"/>
<keyword evidence="8" id="KW-1185">Reference proteome</keyword>
<evidence type="ECO:0000256" key="4">
    <source>
        <dbReference type="ARBA" id="ARBA00022725"/>
    </source>
</evidence>
<evidence type="ECO:0000256" key="5">
    <source>
        <dbReference type="ARBA" id="ARBA00023040"/>
    </source>
</evidence>
<dbReference type="SUPFAM" id="SSF81321">
    <property type="entry name" value="Family A G protein-coupled receptor-like"/>
    <property type="match status" value="2"/>
</dbReference>
<evidence type="ECO:0000313" key="8">
    <source>
        <dbReference type="Proteomes" id="UP000694923"/>
    </source>
</evidence>
<keyword evidence="3" id="KW-0716">Sensory transduction</keyword>
<evidence type="ECO:0000256" key="2">
    <source>
        <dbReference type="ARBA" id="ARBA00022475"/>
    </source>
</evidence>
<organism evidence="8 9">
    <name type="scientific">Galeopterus variegatus</name>
    <name type="common">Malayan flying lemur</name>
    <name type="synonym">Cynocephalus variegatus</name>
    <dbReference type="NCBI Taxonomy" id="482537"/>
    <lineage>
        <taxon>Eukaryota</taxon>
        <taxon>Metazoa</taxon>
        <taxon>Chordata</taxon>
        <taxon>Craniata</taxon>
        <taxon>Vertebrata</taxon>
        <taxon>Euteleostomi</taxon>
        <taxon>Mammalia</taxon>
        <taxon>Eutheria</taxon>
        <taxon>Euarchontoglires</taxon>
        <taxon>Dermoptera</taxon>
        <taxon>Cynocephalidae</taxon>
        <taxon>Galeopterus</taxon>
    </lineage>
</organism>
<evidence type="ECO:0000256" key="6">
    <source>
        <dbReference type="ARBA" id="ARBA00023170"/>
    </source>
</evidence>
<keyword evidence="5" id="KW-0807">Transducer</keyword>
<keyword evidence="4" id="KW-0552">Olfaction</keyword>
<dbReference type="PANTHER" id="PTHR26452">
    <property type="entry name" value="OLFACTORY RECEPTOR"/>
    <property type="match status" value="1"/>
</dbReference>
<name>A0ABM0QW19_GALVR</name>
<keyword evidence="5" id="KW-0297">G-protein coupled receptor</keyword>
<protein>
    <submittedName>
        <fullName evidence="9">Olfactory receptor 5AP2-like</fullName>
    </submittedName>
</protein>
<keyword evidence="6" id="KW-0675">Receptor</keyword>
<dbReference type="GeneID" id="103591809"/>
<feature type="transmembrane region" description="Helical" evidence="7">
    <location>
        <begin position="82"/>
        <end position="100"/>
    </location>
</feature>
<sequence>MMMTEFITLGFGDLKELIPLLFLLFGIVYIATVLGNLLLRGSNILPRMLVDLLRENRVIFTVGCIIQLYFFGNQVSALNKSFSLFYIVVSPLCNLLIYSLKNEDFKEALKKLRI</sequence>